<feature type="compositionally biased region" description="Basic and acidic residues" evidence="2">
    <location>
        <begin position="139"/>
        <end position="159"/>
    </location>
</feature>
<dbReference type="PROSITE" id="PS50157">
    <property type="entry name" value="ZINC_FINGER_C2H2_2"/>
    <property type="match status" value="1"/>
</dbReference>
<evidence type="ECO:0000256" key="2">
    <source>
        <dbReference type="SAM" id="MobiDB-lite"/>
    </source>
</evidence>
<organism evidence="4 5">
    <name type="scientific">Euplotes crassus</name>
    <dbReference type="NCBI Taxonomy" id="5936"/>
    <lineage>
        <taxon>Eukaryota</taxon>
        <taxon>Sar</taxon>
        <taxon>Alveolata</taxon>
        <taxon>Ciliophora</taxon>
        <taxon>Intramacronucleata</taxon>
        <taxon>Spirotrichea</taxon>
        <taxon>Hypotrichia</taxon>
        <taxon>Euplotida</taxon>
        <taxon>Euplotidae</taxon>
        <taxon>Moneuplotes</taxon>
    </lineage>
</organism>
<evidence type="ECO:0000313" key="4">
    <source>
        <dbReference type="EMBL" id="CAI2372881.1"/>
    </source>
</evidence>
<dbReference type="Proteomes" id="UP001295684">
    <property type="component" value="Unassembled WGS sequence"/>
</dbReference>
<keyword evidence="1" id="KW-0863">Zinc-finger</keyword>
<gene>
    <name evidence="4" type="ORF">ECRASSUSDP1_LOCUS14215</name>
</gene>
<dbReference type="InterPro" id="IPR013087">
    <property type="entry name" value="Znf_C2H2_type"/>
</dbReference>
<dbReference type="EMBL" id="CAMPGE010014195">
    <property type="protein sequence ID" value="CAI2372881.1"/>
    <property type="molecule type" value="Genomic_DNA"/>
</dbReference>
<evidence type="ECO:0000259" key="3">
    <source>
        <dbReference type="PROSITE" id="PS50157"/>
    </source>
</evidence>
<feature type="region of interest" description="Disordered" evidence="2">
    <location>
        <begin position="139"/>
        <end position="172"/>
    </location>
</feature>
<protein>
    <recommendedName>
        <fullName evidence="3">C2H2-type domain-containing protein</fullName>
    </recommendedName>
</protein>
<dbReference type="GO" id="GO:0008270">
    <property type="term" value="F:zinc ion binding"/>
    <property type="evidence" value="ECO:0007669"/>
    <property type="project" value="UniProtKB-KW"/>
</dbReference>
<name>A0AAD1XHL1_EUPCR</name>
<evidence type="ECO:0000256" key="1">
    <source>
        <dbReference type="PROSITE-ProRule" id="PRU00042"/>
    </source>
</evidence>
<keyword evidence="1" id="KW-0862">Zinc</keyword>
<dbReference type="Gene3D" id="3.30.160.60">
    <property type="entry name" value="Classic Zinc Finger"/>
    <property type="match status" value="1"/>
</dbReference>
<comment type="caution">
    <text evidence="4">The sequence shown here is derived from an EMBL/GenBank/DDBJ whole genome shotgun (WGS) entry which is preliminary data.</text>
</comment>
<proteinExistence type="predicted"/>
<sequence>MDHTMLKSPKPSQEKLTPLQVNYHFYKECSRLKIAQAIIKREIEYYKSQIDLFKDKEGQQKLLKNLDMLQSDSSQRGRRKRRTAVEIERKYKCGSGGCKKSYGSEGSLNQHMKNKHPKFYKKYLQTLDSHSMAFEVASEVKKSSPSAGKEKKRDKKDIQKNNQADLLGNINKNSSLVTKITSGL</sequence>
<keyword evidence="1" id="KW-0479">Metal-binding</keyword>
<keyword evidence="5" id="KW-1185">Reference proteome</keyword>
<evidence type="ECO:0000313" key="5">
    <source>
        <dbReference type="Proteomes" id="UP001295684"/>
    </source>
</evidence>
<dbReference type="PROSITE" id="PS00028">
    <property type="entry name" value="ZINC_FINGER_C2H2_1"/>
    <property type="match status" value="1"/>
</dbReference>
<dbReference type="SMART" id="SM00355">
    <property type="entry name" value="ZnF_C2H2"/>
    <property type="match status" value="1"/>
</dbReference>
<dbReference type="AlphaFoldDB" id="A0AAD1XHL1"/>
<accession>A0AAD1XHL1</accession>
<reference evidence="4" key="1">
    <citation type="submission" date="2023-07" db="EMBL/GenBank/DDBJ databases">
        <authorList>
            <consortium name="AG Swart"/>
            <person name="Singh M."/>
            <person name="Singh A."/>
            <person name="Seah K."/>
            <person name="Emmerich C."/>
        </authorList>
    </citation>
    <scope>NUCLEOTIDE SEQUENCE</scope>
    <source>
        <strain evidence="4">DP1</strain>
    </source>
</reference>
<feature type="domain" description="C2H2-type" evidence="3">
    <location>
        <begin position="91"/>
        <end position="116"/>
    </location>
</feature>